<dbReference type="RefSeq" id="WP_158868479.1">
    <property type="nucleotide sequence ID" value="NZ_CP046401.1"/>
</dbReference>
<sequence length="447" mass="51086">MPALRESINKVFQSEFYRNILSLFSGMFLARLFPALFALIIVRIYSPENFGLFVLYITIASTLSIISTGKYENAIILAETKTEKRHIFWLAQKINVLVNVVAALGIFVYILVEGVELITSVLQLVLIPLYSFFFAAVQLLRNVLISNKQFKKLSFLEITRSLTTGILQCLFFAFPETGLFMGAFLAQLLIYFVYARMIPEAQWNRKFLFTKEERNYGRRYINFPKFSVASEIFNFLSSQLPVFLIKPFFGSTILGLYSFPHRYVSTPVQLLSTSVSRVYIQKARSLKNNVSDLSRLTFSLFKKQFLIGIIPFTVMTLWGQAIFRVVFGAEWEFSGFLAQLIAPWLFVVMLISPLSAIMIVMEKQKISMFFNILLMAFRIAGLLIGGIILKDISWAIGLYSFTGFVFFVALGAYSLKLAGVKPGDIMKFVFKILIVILLPLILLRIWM</sequence>
<evidence type="ECO:0000313" key="8">
    <source>
        <dbReference type="Proteomes" id="UP000428260"/>
    </source>
</evidence>
<dbReference type="PANTHER" id="PTHR30250">
    <property type="entry name" value="PST FAMILY PREDICTED COLANIC ACID TRANSPORTER"/>
    <property type="match status" value="1"/>
</dbReference>
<feature type="transmembrane region" description="Helical" evidence="6">
    <location>
        <begin position="341"/>
        <end position="361"/>
    </location>
</feature>
<evidence type="ECO:0000256" key="1">
    <source>
        <dbReference type="ARBA" id="ARBA00004651"/>
    </source>
</evidence>
<feature type="transmembrane region" description="Helical" evidence="6">
    <location>
        <begin position="305"/>
        <end position="329"/>
    </location>
</feature>
<dbReference type="Proteomes" id="UP000428260">
    <property type="component" value="Chromosome"/>
</dbReference>
<keyword evidence="3 6" id="KW-0812">Transmembrane</keyword>
<name>A0A6I6JQQ8_9BACT</name>
<evidence type="ECO:0000256" key="3">
    <source>
        <dbReference type="ARBA" id="ARBA00022692"/>
    </source>
</evidence>
<keyword evidence="5 6" id="KW-0472">Membrane</keyword>
<proteinExistence type="predicted"/>
<evidence type="ECO:0000313" key="7">
    <source>
        <dbReference type="EMBL" id="QGY45335.1"/>
    </source>
</evidence>
<feature type="transmembrane region" description="Helical" evidence="6">
    <location>
        <begin position="20"/>
        <end position="44"/>
    </location>
</feature>
<dbReference type="Pfam" id="PF01943">
    <property type="entry name" value="Polysacc_synt"/>
    <property type="match status" value="1"/>
</dbReference>
<feature type="transmembrane region" description="Helical" evidence="6">
    <location>
        <begin position="394"/>
        <end position="416"/>
    </location>
</feature>
<dbReference type="InterPro" id="IPR050833">
    <property type="entry name" value="Poly_Biosynth_Transport"/>
</dbReference>
<dbReference type="KEGG" id="mcos:GM418_17135"/>
<dbReference type="EMBL" id="CP046401">
    <property type="protein sequence ID" value="QGY45335.1"/>
    <property type="molecule type" value="Genomic_DNA"/>
</dbReference>
<evidence type="ECO:0000256" key="2">
    <source>
        <dbReference type="ARBA" id="ARBA00022475"/>
    </source>
</evidence>
<dbReference type="InterPro" id="IPR002797">
    <property type="entry name" value="Polysacc_synth"/>
</dbReference>
<gene>
    <name evidence="7" type="ORF">GM418_17135</name>
</gene>
<dbReference type="AlphaFoldDB" id="A0A6I6JQQ8"/>
<keyword evidence="2" id="KW-1003">Cell membrane</keyword>
<feature type="transmembrane region" description="Helical" evidence="6">
    <location>
        <begin position="368"/>
        <end position="388"/>
    </location>
</feature>
<evidence type="ECO:0000256" key="5">
    <source>
        <dbReference type="ARBA" id="ARBA00023136"/>
    </source>
</evidence>
<dbReference type="GO" id="GO:0005886">
    <property type="term" value="C:plasma membrane"/>
    <property type="evidence" value="ECO:0007669"/>
    <property type="project" value="UniProtKB-SubCell"/>
</dbReference>
<organism evidence="7 8">
    <name type="scientific">Maribellus comscasis</name>
    <dbReference type="NCBI Taxonomy" id="2681766"/>
    <lineage>
        <taxon>Bacteria</taxon>
        <taxon>Pseudomonadati</taxon>
        <taxon>Bacteroidota</taxon>
        <taxon>Bacteroidia</taxon>
        <taxon>Marinilabiliales</taxon>
        <taxon>Prolixibacteraceae</taxon>
        <taxon>Maribellus</taxon>
    </lineage>
</organism>
<protein>
    <submittedName>
        <fullName evidence="7">Oligosaccharide flippase family protein</fullName>
    </submittedName>
</protein>
<feature type="transmembrane region" description="Helical" evidence="6">
    <location>
        <begin position="153"/>
        <end position="173"/>
    </location>
</feature>
<feature type="transmembrane region" description="Helical" evidence="6">
    <location>
        <begin position="50"/>
        <end position="66"/>
    </location>
</feature>
<feature type="transmembrane region" description="Helical" evidence="6">
    <location>
        <begin position="87"/>
        <end position="111"/>
    </location>
</feature>
<comment type="subcellular location">
    <subcellularLocation>
        <location evidence="1">Cell membrane</location>
        <topology evidence="1">Multi-pass membrane protein</topology>
    </subcellularLocation>
</comment>
<keyword evidence="8" id="KW-1185">Reference proteome</keyword>
<feature type="transmembrane region" description="Helical" evidence="6">
    <location>
        <begin position="179"/>
        <end position="198"/>
    </location>
</feature>
<reference evidence="7 8" key="1">
    <citation type="submission" date="2019-11" db="EMBL/GenBank/DDBJ databases">
        <authorList>
            <person name="Zheng R.K."/>
            <person name="Sun C.M."/>
        </authorList>
    </citation>
    <scope>NUCLEOTIDE SEQUENCE [LARGE SCALE GENOMIC DNA]</scope>
    <source>
        <strain evidence="7 8">WC007</strain>
    </source>
</reference>
<feature type="transmembrane region" description="Helical" evidence="6">
    <location>
        <begin position="428"/>
        <end position="446"/>
    </location>
</feature>
<dbReference type="PANTHER" id="PTHR30250:SF28">
    <property type="entry name" value="POLYSACCHARIDE BIOSYNTHESIS PROTEIN"/>
    <property type="match status" value="1"/>
</dbReference>
<evidence type="ECO:0000256" key="4">
    <source>
        <dbReference type="ARBA" id="ARBA00022989"/>
    </source>
</evidence>
<accession>A0A6I6JQQ8</accession>
<evidence type="ECO:0000256" key="6">
    <source>
        <dbReference type="SAM" id="Phobius"/>
    </source>
</evidence>
<feature type="transmembrane region" description="Helical" evidence="6">
    <location>
        <begin position="117"/>
        <end position="141"/>
    </location>
</feature>
<keyword evidence="4 6" id="KW-1133">Transmembrane helix</keyword>